<name>A0A9P8L9G6_9PEZI</name>
<evidence type="ECO:0000256" key="20">
    <source>
        <dbReference type="SAM" id="MobiDB-lite"/>
    </source>
</evidence>
<evidence type="ECO:0000256" key="16">
    <source>
        <dbReference type="ARBA" id="ARBA00023242"/>
    </source>
</evidence>
<evidence type="ECO:0000256" key="1">
    <source>
        <dbReference type="ARBA" id="ARBA00004123"/>
    </source>
</evidence>
<dbReference type="GO" id="GO:0042162">
    <property type="term" value="F:telomeric DNA binding"/>
    <property type="evidence" value="ECO:0007669"/>
    <property type="project" value="InterPro"/>
</dbReference>
<reference evidence="22" key="1">
    <citation type="submission" date="2021-03" db="EMBL/GenBank/DDBJ databases">
        <title>Comparative genomics and phylogenomic investigation of the class Geoglossomycetes provide insights into ecological specialization and systematics.</title>
        <authorList>
            <person name="Melie T."/>
            <person name="Pirro S."/>
            <person name="Miller A.N."/>
            <person name="Quandt A."/>
        </authorList>
    </citation>
    <scope>NUCLEOTIDE SEQUENCE</scope>
    <source>
        <strain evidence="22">CAQ_001_2017</strain>
    </source>
</reference>
<dbReference type="Gene3D" id="1.10.1600.10">
    <property type="match status" value="1"/>
</dbReference>
<keyword evidence="14" id="KW-0233">DNA recombination</keyword>
<evidence type="ECO:0000256" key="6">
    <source>
        <dbReference type="ARBA" id="ARBA00022454"/>
    </source>
</evidence>
<dbReference type="Gene3D" id="1.25.40.240">
    <property type="entry name" value="Ku, C-terminal domain"/>
    <property type="match status" value="1"/>
</dbReference>
<feature type="non-terminal residue" evidence="22">
    <location>
        <position position="745"/>
    </location>
</feature>
<dbReference type="GO" id="GO:0043564">
    <property type="term" value="C:Ku70:Ku80 complex"/>
    <property type="evidence" value="ECO:0007669"/>
    <property type="project" value="InterPro"/>
</dbReference>
<keyword evidence="12" id="KW-0779">Telomere</keyword>
<comment type="function">
    <text evidence="17">Single-stranded DNA-dependent ATP-dependent helicase. Involved in non-homologous end joining (NHEJ) DNA double strand break repair. DNA-binding is sequence-independent but has a high affinity to nicks in double-stranded DNA and to the ends of duplex DNA. Binds to naturally occurring chromosomal ends, and therefore provides chromosomal end protection. Required also for telomere recombination to repair telomeric ends in the absence of telomerase. KU70, of the KU70/KU80 heterodimer, binds to the stem loop of TLC1, the RNA component of telomerase. Involved in telomere maintenance. Interacts with telomeric repeats and subtelomeric sequences thereby controlling telomere length and protecting against subtelomeric rearrangement. Maintains telomeric chromatin, which is involved in silencing the expression of genes located at the telomere. Required for mating-type switching.</text>
</comment>
<dbReference type="Pfam" id="PF02735">
    <property type="entry name" value="Ku"/>
    <property type="match status" value="1"/>
</dbReference>
<dbReference type="SMART" id="SM00559">
    <property type="entry name" value="Ku78"/>
    <property type="match status" value="1"/>
</dbReference>
<evidence type="ECO:0000256" key="11">
    <source>
        <dbReference type="ARBA" id="ARBA00022840"/>
    </source>
</evidence>
<dbReference type="InterPro" id="IPR002035">
    <property type="entry name" value="VWF_A"/>
</dbReference>
<evidence type="ECO:0000256" key="4">
    <source>
        <dbReference type="ARBA" id="ARBA00012551"/>
    </source>
</evidence>
<keyword evidence="23" id="KW-1185">Reference proteome</keyword>
<feature type="region of interest" description="Disordered" evidence="20">
    <location>
        <begin position="589"/>
        <end position="609"/>
    </location>
</feature>
<dbReference type="PANTHER" id="PTHR12604">
    <property type="entry name" value="KU AUTOANTIGEN DNA HELICASE"/>
    <property type="match status" value="1"/>
</dbReference>
<dbReference type="InterPro" id="IPR006164">
    <property type="entry name" value="DNA_bd_Ku70/Ku80"/>
</dbReference>
<evidence type="ECO:0000256" key="9">
    <source>
        <dbReference type="ARBA" id="ARBA00022801"/>
    </source>
</evidence>
<evidence type="ECO:0000256" key="14">
    <source>
        <dbReference type="ARBA" id="ARBA00023172"/>
    </source>
</evidence>
<dbReference type="GO" id="GO:0003684">
    <property type="term" value="F:damaged DNA binding"/>
    <property type="evidence" value="ECO:0007669"/>
    <property type="project" value="InterPro"/>
</dbReference>
<dbReference type="GO" id="GO:0005524">
    <property type="term" value="F:ATP binding"/>
    <property type="evidence" value="ECO:0007669"/>
    <property type="project" value="UniProtKB-KW"/>
</dbReference>
<comment type="caution">
    <text evidence="22">The sequence shown here is derived from an EMBL/GenBank/DDBJ whole genome shotgun (WGS) entry which is preliminary data.</text>
</comment>
<sequence>MAEKEVTIYIVDVGLSMGETRFGREETDLDWAMRYVWDRITSTVATGRKTALVGVIALRSDETNNDLAGEESFEHISVLQPISQILMPNLRDLQEKIQTSGTNSGDAISAIVVAIQMITVYCKKLKYKKKIVLVTNGRGTMYMDDAQEITVKVKEDEMELVVLGVDFDDPEYGVKEEDKDTVKARNESALKAMVEDCGGVFGTLEQAVAELDIPRIKPVRPVPSFKGRLTLGDTTAYETALAIDVERYPRTMVARAPSASQFVVKTDAATEGDSMQSSHTIIAADNKGALVTDTATDRRDLIAVRNTRIYQVDDENAAGGKREVQREELAKGYEYGRTAVHISESDENVTKLETQAGLDIVGFVQKDMYERYMNMSVSCIIIAQKSNTKASIALSSFIHALYELESYAVARLVTKDDKAPVLLLLAPQIDADYECLVDVQLPFAEDCRNYRFPPLDKVVTVSGKVLNEHRNLPTDQLLKTMSDYVDQMDLSTLAKDDEGKPAEYVQMEETYSPLLHRIDQAVRWRAAQPTKPIPPPYEILTKFAQPPQELMKLAKKDLERLTIAADVKKGYSQLKFFFLLRASPLTVSPVPPKQKGRKRNRDQPKPLSGLNVEELLGRQKRTKISAENAIPEFKQMLDTTEDLDAIQDASKQMSQIILSQVKYSLGDSGYSRAIEGLRVLREELTALEEPGIYNDFIKDLKQKLLAGDLNGDRREMWWEIRRNQVGLITKRLSSLSEVTDEEAKQ</sequence>
<keyword evidence="7" id="KW-0547">Nucleotide-binding</keyword>
<dbReference type="Gene3D" id="3.40.50.410">
    <property type="entry name" value="von Willebrand factor, type A domain"/>
    <property type="match status" value="1"/>
</dbReference>
<evidence type="ECO:0000313" key="22">
    <source>
        <dbReference type="EMBL" id="KAH0556896.1"/>
    </source>
</evidence>
<evidence type="ECO:0000313" key="23">
    <source>
        <dbReference type="Proteomes" id="UP000750711"/>
    </source>
</evidence>
<comment type="subcellular location">
    <subcellularLocation>
        <location evidence="2">Chromosome</location>
        <location evidence="2">Telomere</location>
    </subcellularLocation>
    <subcellularLocation>
        <location evidence="1">Nucleus</location>
    </subcellularLocation>
</comment>
<keyword evidence="6" id="KW-0158">Chromosome</keyword>
<keyword evidence="15" id="KW-0234">DNA repair</keyword>
<proteinExistence type="inferred from homology"/>
<dbReference type="GO" id="GO:0006310">
    <property type="term" value="P:DNA recombination"/>
    <property type="evidence" value="ECO:0007669"/>
    <property type="project" value="UniProtKB-KW"/>
</dbReference>
<dbReference type="FunFam" id="1.10.1600.10:FF:000002">
    <property type="entry name" value="X-ray repair cross-complementing protein 5"/>
    <property type="match status" value="1"/>
</dbReference>
<dbReference type="EC" id="3.6.4.12" evidence="4"/>
<evidence type="ECO:0000256" key="5">
    <source>
        <dbReference type="ARBA" id="ARBA00021792"/>
    </source>
</evidence>
<evidence type="ECO:0000256" key="18">
    <source>
        <dbReference type="ARBA" id="ARBA00031847"/>
    </source>
</evidence>
<accession>A0A9P8L9G6</accession>
<keyword evidence="8" id="KW-0227">DNA damage</keyword>
<dbReference type="EMBL" id="JAGHQM010000980">
    <property type="protein sequence ID" value="KAH0556896.1"/>
    <property type="molecule type" value="Genomic_DNA"/>
</dbReference>
<dbReference type="GO" id="GO:0006303">
    <property type="term" value="P:double-strand break repair via nonhomologous end joining"/>
    <property type="evidence" value="ECO:0007669"/>
    <property type="project" value="InterPro"/>
</dbReference>
<comment type="similarity">
    <text evidence="3">Belongs to the ku80 family.</text>
</comment>
<dbReference type="Proteomes" id="UP000750711">
    <property type="component" value="Unassembled WGS sequence"/>
</dbReference>
<dbReference type="InterPro" id="IPR036494">
    <property type="entry name" value="Ku_C_sf"/>
</dbReference>
<dbReference type="SUPFAM" id="SSF101420">
    <property type="entry name" value="C-terminal domain of Ku80"/>
    <property type="match status" value="1"/>
</dbReference>
<comment type="catalytic activity">
    <reaction evidence="19">
        <text>ATP + H2O = ADP + phosphate + H(+)</text>
        <dbReference type="Rhea" id="RHEA:13065"/>
        <dbReference type="ChEBI" id="CHEBI:15377"/>
        <dbReference type="ChEBI" id="CHEBI:15378"/>
        <dbReference type="ChEBI" id="CHEBI:30616"/>
        <dbReference type="ChEBI" id="CHEBI:43474"/>
        <dbReference type="ChEBI" id="CHEBI:456216"/>
        <dbReference type="EC" id="3.6.4.12"/>
    </reaction>
</comment>
<evidence type="ECO:0000256" key="10">
    <source>
        <dbReference type="ARBA" id="ARBA00022806"/>
    </source>
</evidence>
<protein>
    <recommendedName>
        <fullName evidence="5">ATP-dependent DNA helicase II subunit 2</fullName>
        <ecNumber evidence="4">3.6.4.12</ecNumber>
    </recommendedName>
    <alternativeName>
        <fullName evidence="18">ATP-dependent DNA helicase II subunit Ku80</fullName>
    </alternativeName>
</protein>
<dbReference type="PROSITE" id="PS50234">
    <property type="entry name" value="VWFA"/>
    <property type="match status" value="1"/>
</dbReference>
<dbReference type="InterPro" id="IPR014893">
    <property type="entry name" value="Ku_PK_bind"/>
</dbReference>
<dbReference type="FunFam" id="2.40.290.10:FF:000008">
    <property type="entry name" value="ATP-dependent DNA helicase II subunit 2"/>
    <property type="match status" value="1"/>
</dbReference>
<dbReference type="InterPro" id="IPR005161">
    <property type="entry name" value="Ku_N"/>
</dbReference>
<dbReference type="InterPro" id="IPR036465">
    <property type="entry name" value="vWFA_dom_sf"/>
</dbReference>
<feature type="domain" description="VWFA" evidence="21">
    <location>
        <begin position="6"/>
        <end position="211"/>
    </location>
</feature>
<dbReference type="GO" id="GO:0003678">
    <property type="term" value="F:DNA helicase activity"/>
    <property type="evidence" value="ECO:0007669"/>
    <property type="project" value="UniProtKB-EC"/>
</dbReference>
<dbReference type="GO" id="GO:0016787">
    <property type="term" value="F:hydrolase activity"/>
    <property type="evidence" value="ECO:0007669"/>
    <property type="project" value="UniProtKB-KW"/>
</dbReference>
<keyword evidence="16" id="KW-0539">Nucleus</keyword>
<dbReference type="Gene3D" id="2.40.290.10">
    <property type="match status" value="1"/>
</dbReference>
<evidence type="ECO:0000256" key="7">
    <source>
        <dbReference type="ARBA" id="ARBA00022741"/>
    </source>
</evidence>
<dbReference type="InterPro" id="IPR024193">
    <property type="entry name" value="Ku80"/>
</dbReference>
<keyword evidence="10" id="KW-0347">Helicase</keyword>
<evidence type="ECO:0000256" key="8">
    <source>
        <dbReference type="ARBA" id="ARBA00022763"/>
    </source>
</evidence>
<dbReference type="CDD" id="cd00873">
    <property type="entry name" value="KU80"/>
    <property type="match status" value="1"/>
</dbReference>
<keyword evidence="11" id="KW-0067">ATP-binding</keyword>
<dbReference type="SUPFAM" id="SSF53300">
    <property type="entry name" value="vWA-like"/>
    <property type="match status" value="1"/>
</dbReference>
<dbReference type="Pfam" id="PF03731">
    <property type="entry name" value="Ku_N"/>
    <property type="match status" value="1"/>
</dbReference>
<organism evidence="22 23">
    <name type="scientific">Trichoglossum hirsutum</name>
    <dbReference type="NCBI Taxonomy" id="265104"/>
    <lineage>
        <taxon>Eukaryota</taxon>
        <taxon>Fungi</taxon>
        <taxon>Dikarya</taxon>
        <taxon>Ascomycota</taxon>
        <taxon>Pezizomycotina</taxon>
        <taxon>Geoglossomycetes</taxon>
        <taxon>Geoglossales</taxon>
        <taxon>Geoglossaceae</taxon>
        <taxon>Trichoglossum</taxon>
    </lineage>
</organism>
<dbReference type="SUPFAM" id="SSF100939">
    <property type="entry name" value="SPOC domain-like"/>
    <property type="match status" value="1"/>
</dbReference>
<dbReference type="GO" id="GO:0000781">
    <property type="term" value="C:chromosome, telomeric region"/>
    <property type="evidence" value="ECO:0007669"/>
    <property type="project" value="UniProtKB-SubCell"/>
</dbReference>
<evidence type="ECO:0000259" key="21">
    <source>
        <dbReference type="PROSITE" id="PS50234"/>
    </source>
</evidence>
<dbReference type="PIRSF" id="PIRSF016570">
    <property type="entry name" value="Ku80"/>
    <property type="match status" value="1"/>
</dbReference>
<evidence type="ECO:0000256" key="2">
    <source>
        <dbReference type="ARBA" id="ARBA00004574"/>
    </source>
</evidence>
<dbReference type="Pfam" id="PF08785">
    <property type="entry name" value="Ku_PK_bind"/>
    <property type="match status" value="1"/>
</dbReference>
<dbReference type="AlphaFoldDB" id="A0A9P8L9G6"/>
<evidence type="ECO:0000256" key="17">
    <source>
        <dbReference type="ARBA" id="ARBA00024890"/>
    </source>
</evidence>
<evidence type="ECO:0000256" key="13">
    <source>
        <dbReference type="ARBA" id="ARBA00023125"/>
    </source>
</evidence>
<dbReference type="GO" id="GO:0003690">
    <property type="term" value="F:double-stranded DNA binding"/>
    <property type="evidence" value="ECO:0007669"/>
    <property type="project" value="TreeGrafter"/>
</dbReference>
<evidence type="ECO:0000256" key="3">
    <source>
        <dbReference type="ARBA" id="ARBA00007726"/>
    </source>
</evidence>
<evidence type="ECO:0000256" key="15">
    <source>
        <dbReference type="ARBA" id="ARBA00023204"/>
    </source>
</evidence>
<gene>
    <name evidence="22" type="ORF">GP486_005318</name>
</gene>
<dbReference type="GO" id="GO:0000723">
    <property type="term" value="P:telomere maintenance"/>
    <property type="evidence" value="ECO:0007669"/>
    <property type="project" value="InterPro"/>
</dbReference>
<keyword evidence="13" id="KW-0238">DNA-binding</keyword>
<evidence type="ECO:0000256" key="19">
    <source>
        <dbReference type="ARBA" id="ARBA00047995"/>
    </source>
</evidence>
<evidence type="ECO:0000256" key="12">
    <source>
        <dbReference type="ARBA" id="ARBA00022895"/>
    </source>
</evidence>
<dbReference type="FunFam" id="3.40.50.410:FF:000073">
    <property type="entry name" value="ATP-dependent DNA helicase II subunit 2"/>
    <property type="match status" value="1"/>
</dbReference>
<dbReference type="PANTHER" id="PTHR12604:SF4">
    <property type="entry name" value="X-RAY REPAIR CROSS-COMPLEMENTING PROTEIN 5"/>
    <property type="match status" value="1"/>
</dbReference>
<dbReference type="InterPro" id="IPR016194">
    <property type="entry name" value="SPOC-like_C_dom_sf"/>
</dbReference>
<keyword evidence="9" id="KW-0378">Hydrolase</keyword>